<feature type="transmembrane region" description="Helical" evidence="2">
    <location>
        <begin position="388"/>
        <end position="407"/>
    </location>
</feature>
<feature type="compositionally biased region" description="Acidic residues" evidence="1">
    <location>
        <begin position="256"/>
        <end position="265"/>
    </location>
</feature>
<dbReference type="EMBL" id="AWWV01012863">
    <property type="protein sequence ID" value="OMO63895.1"/>
    <property type="molecule type" value="Genomic_DNA"/>
</dbReference>
<evidence type="ECO:0000256" key="1">
    <source>
        <dbReference type="SAM" id="MobiDB-lite"/>
    </source>
</evidence>
<sequence length="417" mass="46393">MEKLNIIRQRRKKVEVSIMRNNGSGLEGVIVLGALAIASLVAAFTIKKGRKNCNEGTTNLEATDSCKKEDNGGEGLRFILQDSSSTLHQNSCCTNREISKIGITQIESLMTEEKMMHCGENDSNFINGDREIVISDSEQGSVAMTDENHVVKNEINESSVMETIEIEIEDEVVAADANPSAEENSTLESPSSSDSASSIEEEKCSPKQEEEEEGYSLFESSFSTEEEDEEEFSPMRSTFSTEEGEEYSPMRSSFPTEEEDEEEEYSPMPSSFSTEEDEEEEGYSPTESSFSTEEEEGFSPIESSFSTEEESSEGTTSSSTESNTEDAIWPAEMVGFLSLEPKEMNISQKLEEKDTTAKIQEYNNLASTEKLVAMNDKKEHVAEAKRQIWVWLGLVLLLLLLLLLPIAHSKVQPNHLS</sequence>
<comment type="caution">
    <text evidence="3">The sequence shown here is derived from an EMBL/GenBank/DDBJ whole genome shotgun (WGS) entry which is preliminary data.</text>
</comment>
<feature type="transmembrane region" description="Helical" evidence="2">
    <location>
        <begin position="21"/>
        <end position="44"/>
    </location>
</feature>
<gene>
    <name evidence="3" type="ORF">CCACVL1_22201</name>
</gene>
<keyword evidence="2" id="KW-0472">Membrane</keyword>
<dbReference type="Proteomes" id="UP000188268">
    <property type="component" value="Unassembled WGS sequence"/>
</dbReference>
<feature type="region of interest" description="Disordered" evidence="1">
    <location>
        <begin position="177"/>
        <end position="327"/>
    </location>
</feature>
<evidence type="ECO:0000313" key="4">
    <source>
        <dbReference type="Proteomes" id="UP000188268"/>
    </source>
</evidence>
<feature type="compositionally biased region" description="Low complexity" evidence="1">
    <location>
        <begin position="177"/>
        <end position="198"/>
    </location>
</feature>
<keyword evidence="4" id="KW-1185">Reference proteome</keyword>
<keyword evidence="2" id="KW-1133">Transmembrane helix</keyword>
<dbReference type="OrthoDB" id="999922at2759"/>
<dbReference type="Gramene" id="OMO63895">
    <property type="protein sequence ID" value="OMO63895"/>
    <property type="gene ID" value="CCACVL1_22201"/>
</dbReference>
<feature type="compositionally biased region" description="Low complexity" evidence="1">
    <location>
        <begin position="313"/>
        <end position="322"/>
    </location>
</feature>
<dbReference type="AlphaFoldDB" id="A0A1R3H0L1"/>
<dbReference type="STRING" id="210143.A0A1R3H0L1"/>
<dbReference type="OMA" id="EATDSCA"/>
<reference evidence="3 4" key="1">
    <citation type="submission" date="2013-09" db="EMBL/GenBank/DDBJ databases">
        <title>Corchorus capsularis genome sequencing.</title>
        <authorList>
            <person name="Alam M."/>
            <person name="Haque M.S."/>
            <person name="Islam M.S."/>
            <person name="Emdad E.M."/>
            <person name="Islam M.M."/>
            <person name="Ahmed B."/>
            <person name="Halim A."/>
            <person name="Hossen Q.M.M."/>
            <person name="Hossain M.Z."/>
            <person name="Ahmed R."/>
            <person name="Khan M.M."/>
            <person name="Islam R."/>
            <person name="Rashid M.M."/>
            <person name="Khan S.A."/>
            <person name="Rahman M.S."/>
            <person name="Alam M."/>
        </authorList>
    </citation>
    <scope>NUCLEOTIDE SEQUENCE [LARGE SCALE GENOMIC DNA]</scope>
    <source>
        <strain evidence="4">cv. CVL-1</strain>
        <tissue evidence="3">Whole seedling</tissue>
    </source>
</reference>
<proteinExistence type="predicted"/>
<evidence type="ECO:0000313" key="3">
    <source>
        <dbReference type="EMBL" id="OMO63895.1"/>
    </source>
</evidence>
<name>A0A1R3H0L1_COCAP</name>
<accession>A0A1R3H0L1</accession>
<keyword evidence="2" id="KW-0812">Transmembrane</keyword>
<protein>
    <submittedName>
        <fullName evidence="3">Uncharacterized protein</fullName>
    </submittedName>
</protein>
<organism evidence="3 4">
    <name type="scientific">Corchorus capsularis</name>
    <name type="common">Jute</name>
    <dbReference type="NCBI Taxonomy" id="210143"/>
    <lineage>
        <taxon>Eukaryota</taxon>
        <taxon>Viridiplantae</taxon>
        <taxon>Streptophyta</taxon>
        <taxon>Embryophyta</taxon>
        <taxon>Tracheophyta</taxon>
        <taxon>Spermatophyta</taxon>
        <taxon>Magnoliopsida</taxon>
        <taxon>eudicotyledons</taxon>
        <taxon>Gunneridae</taxon>
        <taxon>Pentapetalae</taxon>
        <taxon>rosids</taxon>
        <taxon>malvids</taxon>
        <taxon>Malvales</taxon>
        <taxon>Malvaceae</taxon>
        <taxon>Grewioideae</taxon>
        <taxon>Apeibeae</taxon>
        <taxon>Corchorus</taxon>
    </lineage>
</organism>
<evidence type="ECO:0000256" key="2">
    <source>
        <dbReference type="SAM" id="Phobius"/>
    </source>
</evidence>